<name>A0ABQ8FVG0_9PEZI</name>
<gene>
    <name evidence="1" type="ORF">B0J12DRAFT_324861</name>
</gene>
<accession>A0ABQ8FVG0</accession>
<dbReference type="EMBL" id="JAGTJR010000047">
    <property type="protein sequence ID" value="KAH7029952.1"/>
    <property type="molecule type" value="Genomic_DNA"/>
</dbReference>
<keyword evidence="2" id="KW-1185">Reference proteome</keyword>
<reference evidence="1 2" key="1">
    <citation type="journal article" date="2021" name="Nat. Commun.">
        <title>Genetic determinants of endophytism in the Arabidopsis root mycobiome.</title>
        <authorList>
            <person name="Mesny F."/>
            <person name="Miyauchi S."/>
            <person name="Thiergart T."/>
            <person name="Pickel B."/>
            <person name="Atanasova L."/>
            <person name="Karlsson M."/>
            <person name="Huettel B."/>
            <person name="Barry K.W."/>
            <person name="Haridas S."/>
            <person name="Chen C."/>
            <person name="Bauer D."/>
            <person name="Andreopoulos W."/>
            <person name="Pangilinan J."/>
            <person name="LaButti K."/>
            <person name="Riley R."/>
            <person name="Lipzen A."/>
            <person name="Clum A."/>
            <person name="Drula E."/>
            <person name="Henrissat B."/>
            <person name="Kohler A."/>
            <person name="Grigoriev I.V."/>
            <person name="Martin F.M."/>
            <person name="Hacquard S."/>
        </authorList>
    </citation>
    <scope>NUCLEOTIDE SEQUENCE [LARGE SCALE GENOMIC DNA]</scope>
    <source>
        <strain evidence="1 2">MPI-SDFR-AT-0080</strain>
    </source>
</reference>
<proteinExistence type="predicted"/>
<comment type="caution">
    <text evidence="1">The sequence shown here is derived from an EMBL/GenBank/DDBJ whole genome shotgun (WGS) entry which is preliminary data.</text>
</comment>
<protein>
    <submittedName>
        <fullName evidence="1">Uncharacterized protein</fullName>
    </submittedName>
</protein>
<dbReference type="Proteomes" id="UP000774617">
    <property type="component" value="Unassembled WGS sequence"/>
</dbReference>
<organism evidence="1 2">
    <name type="scientific">Macrophomina phaseolina</name>
    <dbReference type="NCBI Taxonomy" id="35725"/>
    <lineage>
        <taxon>Eukaryota</taxon>
        <taxon>Fungi</taxon>
        <taxon>Dikarya</taxon>
        <taxon>Ascomycota</taxon>
        <taxon>Pezizomycotina</taxon>
        <taxon>Dothideomycetes</taxon>
        <taxon>Dothideomycetes incertae sedis</taxon>
        <taxon>Botryosphaeriales</taxon>
        <taxon>Botryosphaeriaceae</taxon>
        <taxon>Macrophomina</taxon>
    </lineage>
</organism>
<evidence type="ECO:0000313" key="2">
    <source>
        <dbReference type="Proteomes" id="UP000774617"/>
    </source>
</evidence>
<sequence>MHQFSTQPRLLQMIRQSGRLILCIFVLVLSSKLSLKTVPLNCLIYSFRHARNTPPDFIQGDLVPLLQDGSSELLLCLTLVLLNTLFKDPPDVLNGVEVW</sequence>
<evidence type="ECO:0000313" key="1">
    <source>
        <dbReference type="EMBL" id="KAH7029952.1"/>
    </source>
</evidence>